<dbReference type="PANTHER" id="PTHR43177:SF5">
    <property type="entry name" value="ANAEROBIC DIMETHYL SULFOXIDE REDUCTASE CHAIN B-RELATED"/>
    <property type="match status" value="1"/>
</dbReference>
<sequence length="197" mass="21214">MANETAARKGFFFNQDNCIGCRTCQIACKDKNDNEIGVIFRHVDDYEVGAYPAVKGFHYAATCNHCENPACVEVCPNGATYVNEADGTVQHDDSKCIGCEYCVKACPYGHPQLVESLHVVHRCNACIQLREAGEKPACVAACPMRALEFGDIEELRAAHPEGVNELPFLPSASQTNPSVVIAPKEAATEAGAVPVVL</sequence>
<dbReference type="PROSITE" id="PS51379">
    <property type="entry name" value="4FE4S_FER_2"/>
    <property type="match status" value="3"/>
</dbReference>
<dbReference type="Pfam" id="PF12797">
    <property type="entry name" value="Fer4_2"/>
    <property type="match status" value="1"/>
</dbReference>
<gene>
    <name evidence="9" type="ORF">VIN30_08505</name>
</gene>
<keyword evidence="6" id="KW-0408">Iron</keyword>
<evidence type="ECO:0000259" key="8">
    <source>
        <dbReference type="PROSITE" id="PS51379"/>
    </source>
</evidence>
<evidence type="ECO:0000256" key="5">
    <source>
        <dbReference type="ARBA" id="ARBA00022982"/>
    </source>
</evidence>
<keyword evidence="5" id="KW-0249">Electron transport</keyword>
<name>A0ABU6IJ83_9ACTN</name>
<dbReference type="Proteomes" id="UP001349994">
    <property type="component" value="Unassembled WGS sequence"/>
</dbReference>
<keyword evidence="2" id="KW-0004">4Fe-4S</keyword>
<dbReference type="Pfam" id="PF13247">
    <property type="entry name" value="Fer4_11"/>
    <property type="match status" value="1"/>
</dbReference>
<dbReference type="Gene3D" id="3.30.70.20">
    <property type="match status" value="2"/>
</dbReference>
<feature type="domain" description="4Fe-4S ferredoxin-type" evidence="8">
    <location>
        <begin position="87"/>
        <end position="116"/>
    </location>
</feature>
<proteinExistence type="predicted"/>
<dbReference type="PANTHER" id="PTHR43177">
    <property type="entry name" value="PROTEIN NRFC"/>
    <property type="match status" value="1"/>
</dbReference>
<comment type="caution">
    <text evidence="9">The sequence shown here is derived from an EMBL/GenBank/DDBJ whole genome shotgun (WGS) entry which is preliminary data.</text>
</comment>
<dbReference type="EMBL" id="JAYMFF010000015">
    <property type="protein sequence ID" value="MEC4176482.1"/>
    <property type="molecule type" value="Genomic_DNA"/>
</dbReference>
<keyword evidence="1" id="KW-0813">Transport</keyword>
<evidence type="ECO:0000256" key="7">
    <source>
        <dbReference type="ARBA" id="ARBA00023014"/>
    </source>
</evidence>
<accession>A0ABU6IJ83</accession>
<dbReference type="SUPFAM" id="SSF54862">
    <property type="entry name" value="4Fe-4S ferredoxins"/>
    <property type="match status" value="1"/>
</dbReference>
<evidence type="ECO:0000256" key="3">
    <source>
        <dbReference type="ARBA" id="ARBA00022723"/>
    </source>
</evidence>
<dbReference type="RefSeq" id="WP_326425123.1">
    <property type="nucleotide sequence ID" value="NZ_JAYMFF010000015.1"/>
</dbReference>
<dbReference type="InterPro" id="IPR050954">
    <property type="entry name" value="ET_IronSulfur_Cluster-Binding"/>
</dbReference>
<evidence type="ECO:0000256" key="4">
    <source>
        <dbReference type="ARBA" id="ARBA00022737"/>
    </source>
</evidence>
<keyword evidence="10" id="KW-1185">Reference proteome</keyword>
<protein>
    <submittedName>
        <fullName evidence="9">4Fe-4S dicluster domain-containing protein</fullName>
    </submittedName>
</protein>
<evidence type="ECO:0000256" key="2">
    <source>
        <dbReference type="ARBA" id="ARBA00022485"/>
    </source>
</evidence>
<evidence type="ECO:0000256" key="6">
    <source>
        <dbReference type="ARBA" id="ARBA00023004"/>
    </source>
</evidence>
<keyword evidence="4" id="KW-0677">Repeat</keyword>
<dbReference type="PROSITE" id="PS00198">
    <property type="entry name" value="4FE4S_FER_1"/>
    <property type="match status" value="1"/>
</dbReference>
<reference evidence="9 10" key="1">
    <citation type="submission" date="2024-01" db="EMBL/GenBank/DDBJ databases">
        <title>novel species in genus Adlercreutzia.</title>
        <authorList>
            <person name="Liu X."/>
        </authorList>
    </citation>
    <scope>NUCLEOTIDE SEQUENCE [LARGE SCALE GENOMIC DNA]</scope>
    <source>
        <strain evidence="9 10">R7</strain>
    </source>
</reference>
<evidence type="ECO:0000313" key="10">
    <source>
        <dbReference type="Proteomes" id="UP001349994"/>
    </source>
</evidence>
<organism evidence="9 10">
    <name type="scientific">Adlercreutzia wanghongyangiae</name>
    <dbReference type="NCBI Taxonomy" id="3111451"/>
    <lineage>
        <taxon>Bacteria</taxon>
        <taxon>Bacillati</taxon>
        <taxon>Actinomycetota</taxon>
        <taxon>Coriobacteriia</taxon>
        <taxon>Eggerthellales</taxon>
        <taxon>Eggerthellaceae</taxon>
        <taxon>Adlercreutzia</taxon>
    </lineage>
</organism>
<evidence type="ECO:0000313" key="9">
    <source>
        <dbReference type="EMBL" id="MEC4176482.1"/>
    </source>
</evidence>
<evidence type="ECO:0000256" key="1">
    <source>
        <dbReference type="ARBA" id="ARBA00022448"/>
    </source>
</evidence>
<feature type="domain" description="4Fe-4S ferredoxin-type" evidence="8">
    <location>
        <begin position="52"/>
        <end position="85"/>
    </location>
</feature>
<dbReference type="CDD" id="cd16371">
    <property type="entry name" value="DMSOR_beta_like"/>
    <property type="match status" value="1"/>
</dbReference>
<dbReference type="InterPro" id="IPR017896">
    <property type="entry name" value="4Fe4S_Fe-S-bd"/>
</dbReference>
<keyword evidence="3" id="KW-0479">Metal-binding</keyword>
<dbReference type="InterPro" id="IPR017900">
    <property type="entry name" value="4Fe4S_Fe_S_CS"/>
</dbReference>
<feature type="domain" description="4Fe-4S ferredoxin-type" evidence="8">
    <location>
        <begin position="9"/>
        <end position="38"/>
    </location>
</feature>
<keyword evidence="7" id="KW-0411">Iron-sulfur</keyword>